<keyword evidence="5" id="KW-0812">Transmembrane</keyword>
<evidence type="ECO:0000256" key="1">
    <source>
        <dbReference type="ARBA" id="ARBA00010790"/>
    </source>
</evidence>
<evidence type="ECO:0000256" key="2">
    <source>
        <dbReference type="ARBA" id="ARBA00022630"/>
    </source>
</evidence>
<evidence type="ECO:0000313" key="6">
    <source>
        <dbReference type="EMBL" id="KAB2602317.1"/>
    </source>
</evidence>
<dbReference type="AlphaFoldDB" id="A0A5N5FH86"/>
<reference evidence="6 7" key="3">
    <citation type="submission" date="2019-11" db="EMBL/GenBank/DDBJ databases">
        <title>A de novo genome assembly of a pear dwarfing rootstock.</title>
        <authorList>
            <person name="Wang F."/>
            <person name="Wang J."/>
            <person name="Li S."/>
            <person name="Zhang Y."/>
            <person name="Fang M."/>
            <person name="Ma L."/>
            <person name="Zhao Y."/>
            <person name="Jiang S."/>
        </authorList>
    </citation>
    <scope>NUCLEOTIDE SEQUENCE [LARGE SCALE GENOMIC DNA]</scope>
    <source>
        <strain evidence="6">S2</strain>
        <tissue evidence="6">Leaf</tissue>
    </source>
</reference>
<reference evidence="7" key="2">
    <citation type="submission" date="2019-10" db="EMBL/GenBank/DDBJ databases">
        <title>A de novo genome assembly of a pear dwarfing rootstock.</title>
        <authorList>
            <person name="Wang F."/>
            <person name="Wang J."/>
            <person name="Li S."/>
            <person name="Zhang Y."/>
            <person name="Fang M."/>
            <person name="Ma L."/>
            <person name="Zhao Y."/>
            <person name="Jiang S."/>
        </authorList>
    </citation>
    <scope>NUCLEOTIDE SEQUENCE [LARGE SCALE GENOMIC DNA]</scope>
</reference>
<keyword evidence="2" id="KW-0285">Flavoprotein</keyword>
<comment type="caution">
    <text evidence="6">The sequence shown here is derived from an EMBL/GenBank/DDBJ whole genome shotgun (WGS) entry which is preliminary data.</text>
</comment>
<dbReference type="PANTHER" id="PTHR46056">
    <property type="entry name" value="LONG-CHAIN-ALCOHOL OXIDASE"/>
    <property type="match status" value="1"/>
</dbReference>
<keyword evidence="7" id="KW-1185">Reference proteome</keyword>
<evidence type="ECO:0000256" key="4">
    <source>
        <dbReference type="ARBA" id="ARBA00023002"/>
    </source>
</evidence>
<proteinExistence type="inferred from homology"/>
<dbReference type="GO" id="GO:0016491">
    <property type="term" value="F:oxidoreductase activity"/>
    <property type="evidence" value="ECO:0007669"/>
    <property type="project" value="UniProtKB-KW"/>
</dbReference>
<keyword evidence="5" id="KW-0472">Membrane</keyword>
<organism evidence="6 7">
    <name type="scientific">Pyrus ussuriensis x Pyrus communis</name>
    <dbReference type="NCBI Taxonomy" id="2448454"/>
    <lineage>
        <taxon>Eukaryota</taxon>
        <taxon>Viridiplantae</taxon>
        <taxon>Streptophyta</taxon>
        <taxon>Embryophyta</taxon>
        <taxon>Tracheophyta</taxon>
        <taxon>Spermatophyta</taxon>
        <taxon>Magnoliopsida</taxon>
        <taxon>eudicotyledons</taxon>
        <taxon>Gunneridae</taxon>
        <taxon>Pentapetalae</taxon>
        <taxon>rosids</taxon>
        <taxon>fabids</taxon>
        <taxon>Rosales</taxon>
        <taxon>Rosaceae</taxon>
        <taxon>Amygdaloideae</taxon>
        <taxon>Maleae</taxon>
        <taxon>Pyrus</taxon>
    </lineage>
</organism>
<reference evidence="6 7" key="1">
    <citation type="submission" date="2019-09" db="EMBL/GenBank/DDBJ databases">
        <authorList>
            <person name="Ou C."/>
        </authorList>
    </citation>
    <scope>NUCLEOTIDE SEQUENCE [LARGE SCALE GENOMIC DNA]</scope>
    <source>
        <strain evidence="6">S2</strain>
        <tissue evidence="6">Leaf</tissue>
    </source>
</reference>
<dbReference type="OrthoDB" id="1680360at2759"/>
<evidence type="ECO:0000256" key="5">
    <source>
        <dbReference type="SAM" id="Phobius"/>
    </source>
</evidence>
<name>A0A5N5FH86_9ROSA</name>
<comment type="similarity">
    <text evidence="1">Belongs to the GMC oxidoreductase family.</text>
</comment>
<keyword evidence="5" id="KW-1133">Transmembrane helix</keyword>
<keyword evidence="4" id="KW-0560">Oxidoreductase</keyword>
<accession>A0A5N5FH86</accession>
<keyword evidence="3" id="KW-0274">FAD</keyword>
<evidence type="ECO:0000313" key="7">
    <source>
        <dbReference type="Proteomes" id="UP000327157"/>
    </source>
</evidence>
<dbReference type="PANTHER" id="PTHR46056:SF12">
    <property type="entry name" value="LONG-CHAIN-ALCOHOL OXIDASE"/>
    <property type="match status" value="1"/>
</dbReference>
<sequence>MVSVQLKSNHLLLYVKLFYLLSHRRTSQMSTTPFIPLPPTTQLLPLSLPDEVAELMVKRTLPEAVGGVRVFLKILSLRLGTFLLCGKCCFDWKWTFIDKFSEMSLDKREQVLKKWSRQKSVITIRLMFMVIKMFCFYTFFSRVMLHYI</sequence>
<dbReference type="EMBL" id="SMOL01000695">
    <property type="protein sequence ID" value="KAB2602317.1"/>
    <property type="molecule type" value="Genomic_DNA"/>
</dbReference>
<evidence type="ECO:0000256" key="3">
    <source>
        <dbReference type="ARBA" id="ARBA00022827"/>
    </source>
</evidence>
<dbReference type="Proteomes" id="UP000327157">
    <property type="component" value="Chromosome 10"/>
</dbReference>
<feature type="transmembrane region" description="Helical" evidence="5">
    <location>
        <begin position="122"/>
        <end position="140"/>
    </location>
</feature>
<gene>
    <name evidence="6" type="ORF">D8674_003322</name>
</gene>
<protein>
    <submittedName>
        <fullName evidence="6">Long-chain-alcohol oxidase FAO2-like</fullName>
    </submittedName>
</protein>